<feature type="domain" description="DUF1618" evidence="1">
    <location>
        <begin position="395"/>
        <end position="444"/>
    </location>
</feature>
<dbReference type="EnsemblPlants" id="OPUNC11G04340.1">
    <property type="protein sequence ID" value="OPUNC11G04340.1"/>
    <property type="gene ID" value="OPUNC11G04340"/>
</dbReference>
<dbReference type="HOGENOM" id="CLU_601865_0_0_1"/>
<dbReference type="Proteomes" id="UP000026962">
    <property type="component" value="Chromosome 11"/>
</dbReference>
<dbReference type="PANTHER" id="PTHR33074">
    <property type="entry name" value="EXPRESSED PROTEIN-RELATED"/>
    <property type="match status" value="1"/>
</dbReference>
<reference evidence="2" key="1">
    <citation type="submission" date="2015-04" db="UniProtKB">
        <authorList>
            <consortium name="EnsemblPlants"/>
        </authorList>
    </citation>
    <scope>IDENTIFICATION</scope>
</reference>
<dbReference type="Pfam" id="PF07762">
    <property type="entry name" value="DUF1618"/>
    <property type="match status" value="1"/>
</dbReference>
<evidence type="ECO:0000313" key="3">
    <source>
        <dbReference type="Proteomes" id="UP000026962"/>
    </source>
</evidence>
<evidence type="ECO:0000313" key="2">
    <source>
        <dbReference type="EnsemblPlants" id="OPUNC11G04340.1"/>
    </source>
</evidence>
<dbReference type="AlphaFoldDB" id="A0A0E0MD04"/>
<proteinExistence type="predicted"/>
<evidence type="ECO:0000259" key="1">
    <source>
        <dbReference type="Pfam" id="PF07762"/>
    </source>
</evidence>
<keyword evidence="3" id="KW-1185">Reference proteome</keyword>
<protein>
    <recommendedName>
        <fullName evidence="1">DUF1618 domain-containing protein</fullName>
    </recommendedName>
</protein>
<dbReference type="InterPro" id="IPR011676">
    <property type="entry name" value="DUF1618"/>
</dbReference>
<name>A0A0E0MD04_ORYPU</name>
<sequence length="455" mass="49561">MGDEAELQGSDVLNKHLSRPPQWVMLEHKGHDMSNVREHSAGGYTGDPKTAASACTFAGSPSVRVLFCLEAPPASGVPDVLQLGAKLYATMFITAAHGDSVLIKMEYYDEHTTDDALDYFVYNASDGDTDPSHPRSLMLLPHNYVDATEQDEPNPNMDVRATGILRRGDDELVVAELITKGSNMLPKEAKLQHLHSGEWSLKPSSGRRSSMTTMARVLSCRRGKPTCNVREHSAGGCTGDPKTAASACTFTGRPSVRVLLPGPAASRMFFDLEQNDADATMFVTAAHGDSVLIKMEYYDEHTTDDALDYFVNNADDGNADPAQPPSLTLLPHNYVDATEQDEPNPNMDVRATGILRRGDDKLVVASPSPREATCCRRRPNSNTSTPANGDCRLCWVNLHPGVMLCDPFDESPRLQYVSLPVEPSKSFDDGRRDSPAIKRSVCAATTDIDIGSHKL</sequence>
<accession>A0A0E0MD04</accession>
<reference evidence="2" key="2">
    <citation type="submission" date="2018-05" db="EMBL/GenBank/DDBJ databases">
        <title>OpunRS2 (Oryza punctata Reference Sequence Version 2).</title>
        <authorList>
            <person name="Zhang J."/>
            <person name="Kudrna D."/>
            <person name="Lee S."/>
            <person name="Talag J."/>
            <person name="Welchert J."/>
            <person name="Wing R.A."/>
        </authorList>
    </citation>
    <scope>NUCLEOTIDE SEQUENCE [LARGE SCALE GENOMIC DNA]</scope>
</reference>
<organism evidence="2">
    <name type="scientific">Oryza punctata</name>
    <name type="common">Red rice</name>
    <dbReference type="NCBI Taxonomy" id="4537"/>
    <lineage>
        <taxon>Eukaryota</taxon>
        <taxon>Viridiplantae</taxon>
        <taxon>Streptophyta</taxon>
        <taxon>Embryophyta</taxon>
        <taxon>Tracheophyta</taxon>
        <taxon>Spermatophyta</taxon>
        <taxon>Magnoliopsida</taxon>
        <taxon>Liliopsida</taxon>
        <taxon>Poales</taxon>
        <taxon>Poaceae</taxon>
        <taxon>BOP clade</taxon>
        <taxon>Oryzoideae</taxon>
        <taxon>Oryzeae</taxon>
        <taxon>Oryzinae</taxon>
        <taxon>Oryza</taxon>
    </lineage>
</organism>
<dbReference type="PANTHER" id="PTHR33074:SF76">
    <property type="entry name" value="OS11G0569701 PROTEIN"/>
    <property type="match status" value="1"/>
</dbReference>
<dbReference type="Gramene" id="OPUNC11G04340.1">
    <property type="protein sequence ID" value="OPUNC11G04340.1"/>
    <property type="gene ID" value="OPUNC11G04340"/>
</dbReference>